<evidence type="ECO:0000313" key="9">
    <source>
        <dbReference type="Proteomes" id="UP000515123"/>
    </source>
</evidence>
<dbReference type="PROSITE" id="PS00382">
    <property type="entry name" value="CLP_PROTEASE_HIS"/>
    <property type="match status" value="1"/>
</dbReference>
<dbReference type="Pfam" id="PF00574">
    <property type="entry name" value="CLP_protease"/>
    <property type="match status" value="2"/>
</dbReference>
<dbReference type="GO" id="GO:0004252">
    <property type="term" value="F:serine-type endopeptidase activity"/>
    <property type="evidence" value="ECO:0007669"/>
    <property type="project" value="UniProtKB-EC"/>
</dbReference>
<keyword evidence="2" id="KW-0645">Protease</keyword>
<dbReference type="InterPro" id="IPR001907">
    <property type="entry name" value="ClpP"/>
</dbReference>
<dbReference type="InterPro" id="IPR029045">
    <property type="entry name" value="ClpP/crotonase-like_dom_sf"/>
</dbReference>
<evidence type="ECO:0000256" key="8">
    <source>
        <dbReference type="SAM" id="MobiDB-lite"/>
    </source>
</evidence>
<keyword evidence="9" id="KW-1185">Reference proteome</keyword>
<dbReference type="InterPro" id="IPR023562">
    <property type="entry name" value="ClpP/TepA"/>
</dbReference>
<dbReference type="PANTHER" id="PTHR10381">
    <property type="entry name" value="ATP-DEPENDENT CLP PROTEASE PROTEOLYTIC SUBUNIT"/>
    <property type="match status" value="1"/>
</dbReference>
<protein>
    <recommendedName>
        <fullName evidence="7">ATP-dependent Clp protease proteolytic subunit</fullName>
    </recommendedName>
</protein>
<dbReference type="Gene3D" id="3.90.226.10">
    <property type="entry name" value="2-enoyl-CoA Hydratase, Chain A, domain 1"/>
    <property type="match status" value="2"/>
</dbReference>
<feature type="active site" evidence="6">
    <location>
        <position position="219"/>
    </location>
</feature>
<proteinExistence type="inferred from homology"/>
<reference evidence="9" key="1">
    <citation type="journal article" date="2015" name="Nat. Genet.">
        <title>The pineapple genome and the evolution of CAM photosynthesis.</title>
        <authorList>
            <person name="Ming R."/>
            <person name="VanBuren R."/>
            <person name="Wai C.M."/>
            <person name="Tang H."/>
            <person name="Schatz M.C."/>
            <person name="Bowers J.E."/>
            <person name="Lyons E."/>
            <person name="Wang M.L."/>
            <person name="Chen J."/>
            <person name="Biggers E."/>
            <person name="Zhang J."/>
            <person name="Huang L."/>
            <person name="Zhang L."/>
            <person name="Miao W."/>
            <person name="Zhang J."/>
            <person name="Ye Z."/>
            <person name="Miao C."/>
            <person name="Lin Z."/>
            <person name="Wang H."/>
            <person name="Zhou H."/>
            <person name="Yim W.C."/>
            <person name="Priest H.D."/>
            <person name="Zheng C."/>
            <person name="Woodhouse M."/>
            <person name="Edger P.P."/>
            <person name="Guyot R."/>
            <person name="Guo H.B."/>
            <person name="Guo H."/>
            <person name="Zheng G."/>
            <person name="Singh R."/>
            <person name="Sharma A."/>
            <person name="Min X."/>
            <person name="Zheng Y."/>
            <person name="Lee H."/>
            <person name="Gurtowski J."/>
            <person name="Sedlazeck F.J."/>
            <person name="Harkess A."/>
            <person name="McKain M.R."/>
            <person name="Liao Z."/>
            <person name="Fang J."/>
            <person name="Liu J."/>
            <person name="Zhang X."/>
            <person name="Zhang Q."/>
            <person name="Hu W."/>
            <person name="Qin Y."/>
            <person name="Wang K."/>
            <person name="Chen L.Y."/>
            <person name="Shirley N."/>
            <person name="Lin Y.R."/>
            <person name="Liu L.Y."/>
            <person name="Hernandez A.G."/>
            <person name="Wright C.L."/>
            <person name="Bulone V."/>
            <person name="Tuskan G.A."/>
            <person name="Heath K."/>
            <person name="Zee F."/>
            <person name="Moore P.H."/>
            <person name="Sunkar R."/>
            <person name="Leebens-Mack J.H."/>
            <person name="Mockler T."/>
            <person name="Bennetzen J.L."/>
            <person name="Freeling M."/>
            <person name="Sankoff D."/>
            <person name="Paterson A.H."/>
            <person name="Zhu X."/>
            <person name="Yang X."/>
            <person name="Smith J.A."/>
            <person name="Cushman J.C."/>
            <person name="Paull R.E."/>
            <person name="Yu Q."/>
        </authorList>
    </citation>
    <scope>NUCLEOTIDE SEQUENCE [LARGE SCALE GENOMIC DNA]</scope>
    <source>
        <strain evidence="9">cv. F153</strain>
    </source>
</reference>
<dbReference type="GO" id="GO:0004176">
    <property type="term" value="F:ATP-dependent peptidase activity"/>
    <property type="evidence" value="ECO:0007669"/>
    <property type="project" value="InterPro"/>
</dbReference>
<gene>
    <name evidence="10" type="primary">LOC109714645</name>
</gene>
<dbReference type="InterPro" id="IPR033135">
    <property type="entry name" value="ClpP_His_AS"/>
</dbReference>
<comment type="similarity">
    <text evidence="1 7">Belongs to the peptidase S14 family.</text>
</comment>
<evidence type="ECO:0000256" key="6">
    <source>
        <dbReference type="PROSITE-ProRule" id="PRU10086"/>
    </source>
</evidence>
<keyword evidence="4" id="KW-0720">Serine protease</keyword>
<evidence type="ECO:0000256" key="4">
    <source>
        <dbReference type="ARBA" id="ARBA00022825"/>
    </source>
</evidence>
<name>A0A6P5FPD8_ANACO</name>
<keyword evidence="3" id="KW-0378">Hydrolase</keyword>
<comment type="catalytic activity">
    <reaction evidence="5 6">
        <text>Hydrolysis of proteins to small peptides in the presence of ATP and magnesium. alpha-casein is the usual test substrate. In the absence of ATP, only oligopeptides shorter than five residues are hydrolyzed (such as succinyl-Leu-Tyr-|-NHMec, and Leu-Tyr-Leu-|-Tyr-Trp, in which cleavage of the -Tyr-|-Leu- and -Tyr-|-Trp bonds also occurs).</text>
        <dbReference type="EC" id="3.4.21.92"/>
    </reaction>
</comment>
<dbReference type="AlphaFoldDB" id="A0A6P5FPD8"/>
<organism evidence="9 10">
    <name type="scientific">Ananas comosus</name>
    <name type="common">Pineapple</name>
    <name type="synonym">Ananas ananas</name>
    <dbReference type="NCBI Taxonomy" id="4615"/>
    <lineage>
        <taxon>Eukaryota</taxon>
        <taxon>Viridiplantae</taxon>
        <taxon>Streptophyta</taxon>
        <taxon>Embryophyta</taxon>
        <taxon>Tracheophyta</taxon>
        <taxon>Spermatophyta</taxon>
        <taxon>Magnoliopsida</taxon>
        <taxon>Liliopsida</taxon>
        <taxon>Poales</taxon>
        <taxon>Bromeliaceae</taxon>
        <taxon>Bromelioideae</taxon>
        <taxon>Ananas</taxon>
    </lineage>
</organism>
<dbReference type="Proteomes" id="UP000515123">
    <property type="component" value="Linkage group 8"/>
</dbReference>
<evidence type="ECO:0000256" key="7">
    <source>
        <dbReference type="RuleBase" id="RU003567"/>
    </source>
</evidence>
<dbReference type="GO" id="GO:0009536">
    <property type="term" value="C:plastid"/>
    <property type="evidence" value="ECO:0007669"/>
    <property type="project" value="UniProtKB-ARBA"/>
</dbReference>
<dbReference type="RefSeq" id="XP_020094930.1">
    <property type="nucleotide sequence ID" value="XM_020239341.1"/>
</dbReference>
<dbReference type="GeneID" id="109714645"/>
<evidence type="ECO:0000313" key="10">
    <source>
        <dbReference type="RefSeq" id="XP_020094930.1"/>
    </source>
</evidence>
<reference evidence="10" key="2">
    <citation type="submission" date="2025-08" db="UniProtKB">
        <authorList>
            <consortium name="RefSeq"/>
        </authorList>
    </citation>
    <scope>IDENTIFICATION</scope>
    <source>
        <tissue evidence="10">Leaf</tissue>
    </source>
</reference>
<dbReference type="GO" id="GO:0051117">
    <property type="term" value="F:ATPase binding"/>
    <property type="evidence" value="ECO:0007669"/>
    <property type="project" value="TreeGrafter"/>
</dbReference>
<evidence type="ECO:0000256" key="2">
    <source>
        <dbReference type="ARBA" id="ARBA00022670"/>
    </source>
</evidence>
<evidence type="ECO:0000256" key="5">
    <source>
        <dbReference type="ARBA" id="ARBA00034021"/>
    </source>
</evidence>
<dbReference type="PRINTS" id="PR00127">
    <property type="entry name" value="CLPPROTEASEP"/>
</dbReference>
<dbReference type="PANTHER" id="PTHR10381:SF11">
    <property type="entry name" value="ATP-DEPENDENT CLP PROTEASE PROTEOLYTIC SUBUNIT, MITOCHONDRIAL"/>
    <property type="match status" value="1"/>
</dbReference>
<evidence type="ECO:0000256" key="1">
    <source>
        <dbReference type="ARBA" id="ARBA00007039"/>
    </source>
</evidence>
<dbReference type="CDD" id="cd07017">
    <property type="entry name" value="S14_ClpP_2"/>
    <property type="match status" value="1"/>
</dbReference>
<evidence type="ECO:0000256" key="3">
    <source>
        <dbReference type="ARBA" id="ARBA00022801"/>
    </source>
</evidence>
<dbReference type="OrthoDB" id="2017408at2759"/>
<feature type="region of interest" description="Disordered" evidence="8">
    <location>
        <begin position="81"/>
        <end position="110"/>
    </location>
</feature>
<sequence>MIHEPSGGFLGQASDKAIHAKEILKLRERLYAIYVRHTHQPVHWIECFMERDTYMSPAEAKKFGLIDAVIQNCPIATDVSGGGGGCGDGKRETEEDAAGGGGGDSGSGEGKLFPVIKEKERIVCINGPIIDDTTSIVVLQLISLAKDRQSKPVHLLINSPGETPGEIISAGLVIYDTIQSIHIPVATLCLGQAGSMASLLATGTPGQRCALPNSRIMIHQPFGGFLGQASDIAIHAKEILKVRDYLYAIHTKHTHQPVHRIEQFMERDIFMSPEEAKKFGLIDEII</sequence>
<accession>A0A6P5FPD8</accession>
<feature type="compositionally biased region" description="Gly residues" evidence="8">
    <location>
        <begin position="98"/>
        <end position="109"/>
    </location>
</feature>
<dbReference type="GO" id="GO:0009368">
    <property type="term" value="C:endopeptidase Clp complex"/>
    <property type="evidence" value="ECO:0007669"/>
    <property type="project" value="TreeGrafter"/>
</dbReference>
<dbReference type="SUPFAM" id="SSF52096">
    <property type="entry name" value="ClpP/crotonase"/>
    <property type="match status" value="2"/>
</dbReference>
<dbReference type="GO" id="GO:0006515">
    <property type="term" value="P:protein quality control for misfolded or incompletely synthesized proteins"/>
    <property type="evidence" value="ECO:0007669"/>
    <property type="project" value="TreeGrafter"/>
</dbReference>